<dbReference type="OrthoDB" id="6021021at2759"/>
<reference evidence="15 16" key="1">
    <citation type="submission" date="2015-04" db="EMBL/GenBank/DDBJ databases">
        <authorList>
            <person name="Syromyatnikov M.Y."/>
            <person name="Popov V.N."/>
        </authorList>
    </citation>
    <scope>NUCLEOTIDE SEQUENCE [LARGE SCALE GENOMIC DNA]</scope>
</reference>
<evidence type="ECO:0000256" key="14">
    <source>
        <dbReference type="SAM" id="Phobius"/>
    </source>
</evidence>
<evidence type="ECO:0000256" key="11">
    <source>
        <dbReference type="ARBA" id="ARBA00023303"/>
    </source>
</evidence>
<keyword evidence="3 12" id="KW-0813">Transport</keyword>
<evidence type="ECO:0000256" key="4">
    <source>
        <dbReference type="ARBA" id="ARBA00022461"/>
    </source>
</evidence>
<dbReference type="Proteomes" id="UP000183832">
    <property type="component" value="Unassembled WGS sequence"/>
</dbReference>
<dbReference type="AlphaFoldDB" id="A0A1J1IXR0"/>
<dbReference type="Gene3D" id="1.10.287.770">
    <property type="entry name" value="YojJ-like"/>
    <property type="match status" value="1"/>
</dbReference>
<comment type="subcellular location">
    <subcellularLocation>
        <location evidence="1">Membrane</location>
        <topology evidence="1">Multi-pass membrane protein</topology>
    </subcellularLocation>
</comment>
<dbReference type="PANTHER" id="PTHR11690:SF243">
    <property type="entry name" value="PICKPOCKET 12-RELATED"/>
    <property type="match status" value="1"/>
</dbReference>
<dbReference type="PANTHER" id="PTHR11690">
    <property type="entry name" value="AMILORIDE-SENSITIVE SODIUM CHANNEL-RELATED"/>
    <property type="match status" value="1"/>
</dbReference>
<accession>A0A1J1IXR0</accession>
<evidence type="ECO:0000256" key="10">
    <source>
        <dbReference type="ARBA" id="ARBA00023201"/>
    </source>
</evidence>
<keyword evidence="10 12" id="KW-0739">Sodium transport</keyword>
<evidence type="ECO:0000256" key="9">
    <source>
        <dbReference type="ARBA" id="ARBA00023136"/>
    </source>
</evidence>
<organism evidence="15 16">
    <name type="scientific">Clunio marinus</name>
    <dbReference type="NCBI Taxonomy" id="568069"/>
    <lineage>
        <taxon>Eukaryota</taxon>
        <taxon>Metazoa</taxon>
        <taxon>Ecdysozoa</taxon>
        <taxon>Arthropoda</taxon>
        <taxon>Hexapoda</taxon>
        <taxon>Insecta</taxon>
        <taxon>Pterygota</taxon>
        <taxon>Neoptera</taxon>
        <taxon>Endopterygota</taxon>
        <taxon>Diptera</taxon>
        <taxon>Nematocera</taxon>
        <taxon>Chironomoidea</taxon>
        <taxon>Chironomidae</taxon>
        <taxon>Clunio</taxon>
    </lineage>
</organism>
<dbReference type="PRINTS" id="PR01078">
    <property type="entry name" value="AMINACHANNEL"/>
</dbReference>
<keyword evidence="16" id="KW-1185">Reference proteome</keyword>
<name>A0A1J1IXR0_9DIPT</name>
<evidence type="ECO:0000256" key="8">
    <source>
        <dbReference type="ARBA" id="ARBA00023065"/>
    </source>
</evidence>
<evidence type="ECO:0000256" key="13">
    <source>
        <dbReference type="SAM" id="MobiDB-lite"/>
    </source>
</evidence>
<gene>
    <name evidence="15" type="primary">putative Pickpocket protein 28</name>
    <name evidence="15" type="ORF">CLUMA_CG018062</name>
</gene>
<dbReference type="InterPro" id="IPR001873">
    <property type="entry name" value="ENaC"/>
</dbReference>
<keyword evidence="11 12" id="KW-0407">Ion channel</keyword>
<evidence type="ECO:0000256" key="12">
    <source>
        <dbReference type="RuleBase" id="RU000679"/>
    </source>
</evidence>
<keyword evidence="6 14" id="KW-1133">Transmembrane helix</keyword>
<dbReference type="GO" id="GO:0005886">
    <property type="term" value="C:plasma membrane"/>
    <property type="evidence" value="ECO:0007669"/>
    <property type="project" value="TreeGrafter"/>
</dbReference>
<sequence length="596" mass="68162">MKKRIPSAVKSKVKNKTKSSSSRCDSLQEYLLSSTLHGLRYIGTASLTIFERVFFTLSFFLVFLLSAYFISNIWQKWEETPVIIGLDPTATNIKNIPFPAVTICNMNQANKKFVDSLVDEKDKLILRSLCRHDDNAVDQNDKASWPQMKRFLINASQPCNKMIEACRFKTANLICDQIFSSVLSDEGMCCTFNVIHPKLMFKNFDPKYHVDEGMEGDADYMTWSPETGYEKTDKKHYPVPAPGPGTKMGLTLTLNADIENYYCSSTRSTGFKVLLHSPIETPKVANYGFFVSPGLETKVVITPKISEASNSIRNIAIKRRQCIFAKEANLSYYEFYSKKNCEMECESKLTEQVCKCTLYYMPRNFNNASNICNRKKAPCYEEVLSNLTNSLFEGLTCNHCLPACFEINYEREISTSKLRIDDKIKAEANETKKSPEEVVDNMAIVHIYFIDNAYGGFTKNELFGFTEFLSNTGGLLGLFMGFSVISLIEIFYFILLRPYCAYKRSKAKAMEDQKVLSKLSSQSTQIYNTGIKSFTNSNHFNDQSNQRDHFMRSDNFKQRQFNDHLPFKLKNGFVYVKSKIANGQVNDSRAPYPYHN</sequence>
<evidence type="ECO:0000256" key="1">
    <source>
        <dbReference type="ARBA" id="ARBA00004141"/>
    </source>
</evidence>
<evidence type="ECO:0000256" key="7">
    <source>
        <dbReference type="ARBA" id="ARBA00023053"/>
    </source>
</evidence>
<feature type="compositionally biased region" description="Basic residues" evidence="13">
    <location>
        <begin position="1"/>
        <end position="17"/>
    </location>
</feature>
<evidence type="ECO:0000313" key="16">
    <source>
        <dbReference type="Proteomes" id="UP000183832"/>
    </source>
</evidence>
<keyword evidence="4 12" id="KW-0894">Sodium channel</keyword>
<keyword evidence="8 12" id="KW-0406">Ion transport</keyword>
<keyword evidence="7" id="KW-0915">Sodium</keyword>
<proteinExistence type="inferred from homology"/>
<evidence type="ECO:0000256" key="6">
    <source>
        <dbReference type="ARBA" id="ARBA00022989"/>
    </source>
</evidence>
<dbReference type="Gene3D" id="2.60.470.10">
    <property type="entry name" value="Acid-sensing ion channels like domains"/>
    <property type="match status" value="1"/>
</dbReference>
<dbReference type="EMBL" id="CVRI01000064">
    <property type="protein sequence ID" value="CRL05059.1"/>
    <property type="molecule type" value="Genomic_DNA"/>
</dbReference>
<evidence type="ECO:0000313" key="15">
    <source>
        <dbReference type="EMBL" id="CRL05059.1"/>
    </source>
</evidence>
<dbReference type="GO" id="GO:0015280">
    <property type="term" value="F:ligand-gated sodium channel activity"/>
    <property type="evidence" value="ECO:0007669"/>
    <property type="project" value="TreeGrafter"/>
</dbReference>
<dbReference type="Pfam" id="PF00858">
    <property type="entry name" value="ASC"/>
    <property type="match status" value="1"/>
</dbReference>
<keyword evidence="5 12" id="KW-0812">Transmembrane</keyword>
<evidence type="ECO:0000256" key="5">
    <source>
        <dbReference type="ARBA" id="ARBA00022692"/>
    </source>
</evidence>
<evidence type="ECO:0000256" key="3">
    <source>
        <dbReference type="ARBA" id="ARBA00022448"/>
    </source>
</evidence>
<evidence type="ECO:0000256" key="2">
    <source>
        <dbReference type="ARBA" id="ARBA00007193"/>
    </source>
</evidence>
<feature type="transmembrane region" description="Helical" evidence="14">
    <location>
        <begin position="49"/>
        <end position="70"/>
    </location>
</feature>
<comment type="similarity">
    <text evidence="2 12">Belongs to the amiloride-sensitive sodium channel (TC 1.A.6) family.</text>
</comment>
<dbReference type="STRING" id="568069.A0A1J1IXR0"/>
<keyword evidence="9 14" id="KW-0472">Membrane</keyword>
<feature type="transmembrane region" description="Helical" evidence="14">
    <location>
        <begin position="475"/>
        <end position="496"/>
    </location>
</feature>
<protein>
    <submittedName>
        <fullName evidence="15">CLUMA_CG018062, isoform A</fullName>
    </submittedName>
</protein>
<feature type="region of interest" description="Disordered" evidence="13">
    <location>
        <begin position="1"/>
        <end position="20"/>
    </location>
</feature>